<evidence type="ECO:0000256" key="2">
    <source>
        <dbReference type="SAM" id="Phobius"/>
    </source>
</evidence>
<keyword evidence="2" id="KW-0812">Transmembrane</keyword>
<name>A0A914S990_PAREQ</name>
<proteinExistence type="predicted"/>
<protein>
    <submittedName>
        <fullName evidence="4">Uncharacterized protein</fullName>
    </submittedName>
</protein>
<keyword evidence="2" id="KW-0472">Membrane</keyword>
<evidence type="ECO:0000313" key="3">
    <source>
        <dbReference type="Proteomes" id="UP000887564"/>
    </source>
</evidence>
<keyword evidence="3" id="KW-1185">Reference proteome</keyword>
<keyword evidence="2" id="KW-1133">Transmembrane helix</keyword>
<dbReference type="Proteomes" id="UP000887564">
    <property type="component" value="Unplaced"/>
</dbReference>
<sequence>MANASEDAVNNISLVAYSGIHFWHNDLWMATDDRQMIETECSAPFLSNPYVNMGMYVVYYWTTLIAMLILYKGIHKAAKNLEQKAKAKERRQVGVSLMLSQNDGNANITVETPKDSGYQTATTNAAVSTTCGAYGSEESAHNLEVIHEETERSSVDMLDGIKLETMPDTEALKPLGQLERRCSLASNNSLPEDTVTSDYERKYMDSGSYDFQAADSLTVCTDSGVEFANSEATSVITKRNANIKSCLSSAERKRDSDSCSDKVFRYAPSSSSDESRENDNSRFAQASIAVTRQESERSTATTSVEKSKNDFFLNPGG</sequence>
<organism evidence="3 4">
    <name type="scientific">Parascaris equorum</name>
    <name type="common">Equine roundworm</name>
    <dbReference type="NCBI Taxonomy" id="6256"/>
    <lineage>
        <taxon>Eukaryota</taxon>
        <taxon>Metazoa</taxon>
        <taxon>Ecdysozoa</taxon>
        <taxon>Nematoda</taxon>
        <taxon>Chromadorea</taxon>
        <taxon>Rhabditida</taxon>
        <taxon>Spirurina</taxon>
        <taxon>Ascaridomorpha</taxon>
        <taxon>Ascaridoidea</taxon>
        <taxon>Ascarididae</taxon>
        <taxon>Parascaris</taxon>
    </lineage>
</organism>
<feature type="region of interest" description="Disordered" evidence="1">
    <location>
        <begin position="266"/>
        <end position="317"/>
    </location>
</feature>
<dbReference type="WBParaSite" id="PEQ_0001378401-mRNA-1">
    <property type="protein sequence ID" value="PEQ_0001378401-mRNA-1"/>
    <property type="gene ID" value="PEQ_0001378401"/>
</dbReference>
<accession>A0A914S990</accession>
<reference evidence="4" key="1">
    <citation type="submission" date="2022-11" db="UniProtKB">
        <authorList>
            <consortium name="WormBaseParasite"/>
        </authorList>
    </citation>
    <scope>IDENTIFICATION</scope>
</reference>
<evidence type="ECO:0000313" key="4">
    <source>
        <dbReference type="WBParaSite" id="PEQ_0001378401-mRNA-1"/>
    </source>
</evidence>
<dbReference type="AlphaFoldDB" id="A0A914S990"/>
<feature type="transmembrane region" description="Helical" evidence="2">
    <location>
        <begin position="53"/>
        <end position="71"/>
    </location>
</feature>
<feature type="compositionally biased region" description="Polar residues" evidence="1">
    <location>
        <begin position="288"/>
        <end position="304"/>
    </location>
</feature>
<evidence type="ECO:0000256" key="1">
    <source>
        <dbReference type="SAM" id="MobiDB-lite"/>
    </source>
</evidence>